<dbReference type="PANTHER" id="PTHR30135">
    <property type="entry name" value="UNCHARACTERIZED PROTEIN YVCK-RELATED"/>
    <property type="match status" value="1"/>
</dbReference>
<dbReference type="EMBL" id="MFDD01000015">
    <property type="protein sequence ID" value="OGE39777.1"/>
    <property type="molecule type" value="Genomic_DNA"/>
</dbReference>
<dbReference type="InterPro" id="IPR038136">
    <property type="entry name" value="CofD-like_dom_sf"/>
</dbReference>
<dbReference type="CDD" id="cd07187">
    <property type="entry name" value="YvcK_like"/>
    <property type="match status" value="1"/>
</dbReference>
<evidence type="ECO:0008006" key="4">
    <source>
        <dbReference type="Google" id="ProtNLM"/>
    </source>
</evidence>
<keyword evidence="1" id="KW-0963">Cytoplasm</keyword>
<reference evidence="2 3" key="1">
    <citation type="journal article" date="2016" name="Nat. Commun.">
        <title>Thousands of microbial genomes shed light on interconnected biogeochemical processes in an aquifer system.</title>
        <authorList>
            <person name="Anantharaman K."/>
            <person name="Brown C.T."/>
            <person name="Hug L.A."/>
            <person name="Sharon I."/>
            <person name="Castelle C.J."/>
            <person name="Probst A.J."/>
            <person name="Thomas B.C."/>
            <person name="Singh A."/>
            <person name="Wilkins M.J."/>
            <person name="Karaoz U."/>
            <person name="Brodie E.L."/>
            <person name="Williams K.H."/>
            <person name="Hubbard S.S."/>
            <person name="Banfield J.F."/>
        </authorList>
    </citation>
    <scope>NUCLEOTIDE SEQUENCE [LARGE SCALE GENOMIC DNA]</scope>
</reference>
<dbReference type="PANTHER" id="PTHR30135:SF3">
    <property type="entry name" value="GLUCONEOGENESIS FACTOR-RELATED"/>
    <property type="match status" value="1"/>
</dbReference>
<organism evidence="2 3">
    <name type="scientific">Candidatus Daviesbacteria bacterium RIFCSPHIGHO2_02_FULL_43_12</name>
    <dbReference type="NCBI Taxonomy" id="1797776"/>
    <lineage>
        <taxon>Bacteria</taxon>
        <taxon>Candidatus Daviesiibacteriota</taxon>
    </lineage>
</organism>
<name>A0A1F5KFR1_9BACT</name>
<dbReference type="AlphaFoldDB" id="A0A1F5KFR1"/>
<dbReference type="InterPro" id="IPR002882">
    <property type="entry name" value="CofD"/>
</dbReference>
<dbReference type="Gene3D" id="3.40.50.10680">
    <property type="entry name" value="CofD-like domains"/>
    <property type="match status" value="1"/>
</dbReference>
<evidence type="ECO:0000313" key="2">
    <source>
        <dbReference type="EMBL" id="OGE39777.1"/>
    </source>
</evidence>
<sequence length="335" mass="37337">MKLPKASQKLVVFGGGTGLSNLLRGLIQFNQPSMITAVPSGWDDGGSSGRLRDEMGTLPPGDARQCLLACMESAEQKEVAQKLFDDRLADIEGPFKGHSVGNLITARLERLFAGQDRGLEAARKLFRVQVNILPATLTDLRLIARTQGGLEIQGETNIDNRRLRKDFNPKDPIVRIFFNTQAKANQEVVKKILEAQKIIFSAGDLYTSILPHLLIEGVQEAIAKSKAKVILVLNLMTKRGETDFYKASNHLESFLDYLVDHNRLDVMIASSNDLNPKVLKIYHEDGQEPVEIDRDRCLEIVPSIKIIQKPLAKYLNNAHLLRHDSKLLAKTILSL</sequence>
<dbReference type="SUPFAM" id="SSF142338">
    <property type="entry name" value="CofD-like"/>
    <property type="match status" value="1"/>
</dbReference>
<evidence type="ECO:0000313" key="3">
    <source>
        <dbReference type="Proteomes" id="UP000177328"/>
    </source>
</evidence>
<dbReference type="GO" id="GO:0043743">
    <property type="term" value="F:LPPG:FO 2-phospho-L-lactate transferase activity"/>
    <property type="evidence" value="ECO:0007669"/>
    <property type="project" value="InterPro"/>
</dbReference>
<dbReference type="Pfam" id="PF01933">
    <property type="entry name" value="CofD"/>
    <property type="match status" value="1"/>
</dbReference>
<comment type="caution">
    <text evidence="2">The sequence shown here is derived from an EMBL/GenBank/DDBJ whole genome shotgun (WGS) entry which is preliminary data.</text>
</comment>
<dbReference type="Proteomes" id="UP000177328">
    <property type="component" value="Unassembled WGS sequence"/>
</dbReference>
<dbReference type="NCBIfam" id="TIGR01826">
    <property type="entry name" value="CofD_related"/>
    <property type="match status" value="1"/>
</dbReference>
<gene>
    <name evidence="2" type="ORF">A3D25_03565</name>
</gene>
<dbReference type="InterPro" id="IPR010119">
    <property type="entry name" value="Gluconeogen_factor"/>
</dbReference>
<protein>
    <recommendedName>
        <fullName evidence="4">Gluconeogenesis factor</fullName>
    </recommendedName>
</protein>
<evidence type="ECO:0000256" key="1">
    <source>
        <dbReference type="ARBA" id="ARBA00022490"/>
    </source>
</evidence>
<proteinExistence type="predicted"/>
<accession>A0A1F5KFR1</accession>